<dbReference type="PANTHER" id="PTHR24185">
    <property type="entry name" value="CALCIUM-INDEPENDENT PHOSPHOLIPASE A2-GAMMA"/>
    <property type="match status" value="1"/>
</dbReference>
<protein>
    <recommendedName>
        <fullName evidence="3">PNPLA domain-containing protein</fullName>
    </recommendedName>
</protein>
<feature type="short sequence motif" description="GXSXG" evidence="2">
    <location>
        <begin position="21"/>
        <end position="25"/>
    </location>
</feature>
<proteinExistence type="predicted"/>
<feature type="active site" description="Proton acceptor" evidence="2">
    <location>
        <position position="194"/>
    </location>
</feature>
<dbReference type="EMBL" id="NKCI01000458">
    <property type="protein sequence ID" value="RSL40906.1"/>
    <property type="molecule type" value="Genomic_DNA"/>
</dbReference>
<accession>A0A428NJE1</accession>
<organism evidence="4 5">
    <name type="scientific">Fusarium duplospermum</name>
    <dbReference type="NCBI Taxonomy" id="1325734"/>
    <lineage>
        <taxon>Eukaryota</taxon>
        <taxon>Fungi</taxon>
        <taxon>Dikarya</taxon>
        <taxon>Ascomycota</taxon>
        <taxon>Pezizomycotina</taxon>
        <taxon>Sordariomycetes</taxon>
        <taxon>Hypocreomycetidae</taxon>
        <taxon>Hypocreales</taxon>
        <taxon>Nectriaceae</taxon>
        <taxon>Fusarium</taxon>
        <taxon>Fusarium solani species complex</taxon>
    </lineage>
</organism>
<keyword evidence="2" id="KW-0378">Hydrolase</keyword>
<dbReference type="Proteomes" id="UP000288168">
    <property type="component" value="Unassembled WGS sequence"/>
</dbReference>
<dbReference type="STRING" id="1325734.A0A428NJE1"/>
<dbReference type="SUPFAM" id="SSF52151">
    <property type="entry name" value="FabD/lysophospholipase-like"/>
    <property type="match status" value="1"/>
</dbReference>
<dbReference type="Pfam" id="PF01734">
    <property type="entry name" value="Patatin"/>
    <property type="match status" value="1"/>
</dbReference>
<dbReference type="AlphaFoldDB" id="A0A428NJE1"/>
<comment type="caution">
    <text evidence="2">Lacks conserved residue(s) required for the propagation of feature annotation.</text>
</comment>
<keyword evidence="5" id="KW-1185">Reference proteome</keyword>
<dbReference type="GO" id="GO:0019369">
    <property type="term" value="P:arachidonate metabolic process"/>
    <property type="evidence" value="ECO:0007669"/>
    <property type="project" value="TreeGrafter"/>
</dbReference>
<feature type="active site" description="Nucleophile" evidence="2">
    <location>
        <position position="23"/>
    </location>
</feature>
<dbReference type="PROSITE" id="PS51635">
    <property type="entry name" value="PNPLA"/>
    <property type="match status" value="1"/>
</dbReference>
<comment type="caution">
    <text evidence="4">The sequence shown here is derived from an EMBL/GenBank/DDBJ whole genome shotgun (WGS) entry which is preliminary data.</text>
</comment>
<dbReference type="GO" id="GO:0016020">
    <property type="term" value="C:membrane"/>
    <property type="evidence" value="ECO:0007669"/>
    <property type="project" value="TreeGrafter"/>
</dbReference>
<feature type="short sequence motif" description="DGA/G" evidence="2">
    <location>
        <begin position="194"/>
        <end position="196"/>
    </location>
</feature>
<sequence>MQDEIGIPGYDVQRHFDVKVGTSSGALSVISLDILGWSVDNCMVHLKRFADASFSNQPGQFLRLLSRIPVISAVAQLLSLLHVSLTGSKYSADGLEELLADTYGRHRRITDVSGATEMGTHVGVTLTRASDGSIFLATNYNRVGTHAHDTDYYHLIADDDSRGQPTWCQVARSATAAPYYFPPEEINGHGSFQDGGITCNNPASIARRMLQGKVLDAKSKQPHRRETA</sequence>
<keyword evidence="1 2" id="KW-0443">Lipid metabolism</keyword>
<dbReference type="InterPro" id="IPR016035">
    <property type="entry name" value="Acyl_Trfase/lysoPLipase"/>
</dbReference>
<reference evidence="4 5" key="1">
    <citation type="submission" date="2017-06" db="EMBL/GenBank/DDBJ databases">
        <title>Comparative genomic analysis of Ambrosia Fusariam Clade fungi.</title>
        <authorList>
            <person name="Stajich J.E."/>
            <person name="Carrillo J."/>
            <person name="Kijimoto T."/>
            <person name="Eskalen A."/>
            <person name="O'Donnell K."/>
            <person name="Kasson M."/>
        </authorList>
    </citation>
    <scope>NUCLEOTIDE SEQUENCE [LARGE SCALE GENOMIC DNA]</scope>
    <source>
        <strain evidence="4 5">NRRL62584</strain>
    </source>
</reference>
<dbReference type="PANTHER" id="PTHR24185:SF8">
    <property type="entry name" value="PNPLA DOMAIN-CONTAINING PROTEIN"/>
    <property type="match status" value="1"/>
</dbReference>
<dbReference type="GO" id="GO:0016042">
    <property type="term" value="P:lipid catabolic process"/>
    <property type="evidence" value="ECO:0007669"/>
    <property type="project" value="UniProtKB-UniRule"/>
</dbReference>
<evidence type="ECO:0000256" key="2">
    <source>
        <dbReference type="PROSITE-ProRule" id="PRU01161"/>
    </source>
</evidence>
<gene>
    <name evidence="4" type="ORF">CEP54_015980</name>
</gene>
<name>A0A428NJE1_9HYPO</name>
<dbReference type="Gene3D" id="3.40.1090.10">
    <property type="entry name" value="Cytosolic phospholipase A2 catalytic domain"/>
    <property type="match status" value="1"/>
</dbReference>
<dbReference type="GO" id="GO:0047499">
    <property type="term" value="F:calcium-independent phospholipase A2 activity"/>
    <property type="evidence" value="ECO:0007669"/>
    <property type="project" value="TreeGrafter"/>
</dbReference>
<evidence type="ECO:0000313" key="4">
    <source>
        <dbReference type="EMBL" id="RSL40906.1"/>
    </source>
</evidence>
<dbReference type="OrthoDB" id="4766886at2759"/>
<keyword evidence="2" id="KW-0442">Lipid degradation</keyword>
<evidence type="ECO:0000313" key="5">
    <source>
        <dbReference type="Proteomes" id="UP000288168"/>
    </source>
</evidence>
<evidence type="ECO:0000256" key="1">
    <source>
        <dbReference type="ARBA" id="ARBA00023098"/>
    </source>
</evidence>
<evidence type="ECO:0000259" key="3">
    <source>
        <dbReference type="PROSITE" id="PS51635"/>
    </source>
</evidence>
<dbReference type="GO" id="GO:0046486">
    <property type="term" value="P:glycerolipid metabolic process"/>
    <property type="evidence" value="ECO:0007669"/>
    <property type="project" value="UniProtKB-ARBA"/>
</dbReference>
<feature type="domain" description="PNPLA" evidence="3">
    <location>
        <begin position="1"/>
        <end position="207"/>
    </location>
</feature>
<dbReference type="InterPro" id="IPR002641">
    <property type="entry name" value="PNPLA_dom"/>
</dbReference>